<dbReference type="CDD" id="cd06257">
    <property type="entry name" value="DnaJ"/>
    <property type="match status" value="1"/>
</dbReference>
<organism evidence="2 3">
    <name type="scientific">Halosolutus amylolyticus</name>
    <dbReference type="NCBI Taxonomy" id="2932267"/>
    <lineage>
        <taxon>Archaea</taxon>
        <taxon>Methanobacteriati</taxon>
        <taxon>Methanobacteriota</taxon>
        <taxon>Stenosarchaea group</taxon>
        <taxon>Halobacteria</taxon>
        <taxon>Halobacteriales</taxon>
        <taxon>Natrialbaceae</taxon>
        <taxon>Halosolutus</taxon>
    </lineage>
</organism>
<dbReference type="AlphaFoldDB" id="A0ABD5PN04"/>
<dbReference type="Pfam" id="PF00226">
    <property type="entry name" value="DnaJ"/>
    <property type="match status" value="1"/>
</dbReference>
<protein>
    <submittedName>
        <fullName evidence="2">J domain-containing protein</fullName>
    </submittedName>
</protein>
<keyword evidence="3" id="KW-1185">Reference proteome</keyword>
<accession>A0ABD5PN04</accession>
<dbReference type="PROSITE" id="PS50076">
    <property type="entry name" value="DNAJ_2"/>
    <property type="match status" value="1"/>
</dbReference>
<evidence type="ECO:0000313" key="3">
    <source>
        <dbReference type="Proteomes" id="UP001595898"/>
    </source>
</evidence>
<comment type="caution">
    <text evidence="2">The sequence shown here is derived from an EMBL/GenBank/DDBJ whole genome shotgun (WGS) entry which is preliminary data.</text>
</comment>
<evidence type="ECO:0000313" key="2">
    <source>
        <dbReference type="EMBL" id="MFC4541982.1"/>
    </source>
</evidence>
<dbReference type="RefSeq" id="WP_250141389.1">
    <property type="nucleotide sequence ID" value="NZ_JALIQP010000004.1"/>
</dbReference>
<dbReference type="SUPFAM" id="SSF46565">
    <property type="entry name" value="Chaperone J-domain"/>
    <property type="match status" value="1"/>
</dbReference>
<gene>
    <name evidence="2" type="ORF">ACFO5R_08590</name>
</gene>
<dbReference type="InterPro" id="IPR001623">
    <property type="entry name" value="DnaJ_domain"/>
</dbReference>
<proteinExistence type="predicted"/>
<name>A0ABD5PN04_9EURY</name>
<dbReference type="Gene3D" id="1.10.287.110">
    <property type="entry name" value="DnaJ domain"/>
    <property type="match status" value="1"/>
</dbReference>
<reference evidence="2 3" key="1">
    <citation type="journal article" date="2019" name="Int. J. Syst. Evol. Microbiol.">
        <title>The Global Catalogue of Microorganisms (GCM) 10K type strain sequencing project: providing services to taxonomists for standard genome sequencing and annotation.</title>
        <authorList>
            <consortium name="The Broad Institute Genomics Platform"/>
            <consortium name="The Broad Institute Genome Sequencing Center for Infectious Disease"/>
            <person name="Wu L."/>
            <person name="Ma J."/>
        </authorList>
    </citation>
    <scope>NUCLEOTIDE SEQUENCE [LARGE SCALE GENOMIC DNA]</scope>
    <source>
        <strain evidence="2 3">WLHS5</strain>
    </source>
</reference>
<evidence type="ECO:0000259" key="1">
    <source>
        <dbReference type="PROSITE" id="PS50076"/>
    </source>
</evidence>
<sequence>MAVAGERQAGCDGCGRTVPLEELTTVTMPDGETVVCCPACAPHARAAAEKSASLDQRRETCDGCAGEFLETELEAVTLPDDTTIDCCPSCLDTAPQQDEDADETTSDGGADDESLCRQCNEWVREELFRVTTIDGRNERLCPSCKEQAEEDGIVRDVELRKSRAREILGVEKGASDEAIREAYHEHVKRAHPDQKSGSKSAFQLVKGAYDRLLESDR</sequence>
<dbReference type="InterPro" id="IPR036869">
    <property type="entry name" value="J_dom_sf"/>
</dbReference>
<dbReference type="Proteomes" id="UP001595898">
    <property type="component" value="Unassembled WGS sequence"/>
</dbReference>
<feature type="domain" description="J" evidence="1">
    <location>
        <begin position="163"/>
        <end position="217"/>
    </location>
</feature>
<dbReference type="SMART" id="SM00271">
    <property type="entry name" value="DnaJ"/>
    <property type="match status" value="1"/>
</dbReference>
<dbReference type="EMBL" id="JBHSFA010000005">
    <property type="protein sequence ID" value="MFC4541982.1"/>
    <property type="molecule type" value="Genomic_DNA"/>
</dbReference>